<name>A0A182M3V7_9DIPT</name>
<dbReference type="Proteomes" id="UP000075883">
    <property type="component" value="Unassembled WGS sequence"/>
</dbReference>
<keyword evidence="8" id="KW-1185">Reference proteome</keyword>
<dbReference type="AlphaFoldDB" id="A0A182M3V7"/>
<dbReference type="GO" id="GO:0000981">
    <property type="term" value="F:DNA-binding transcription factor activity, RNA polymerase II-specific"/>
    <property type="evidence" value="ECO:0007669"/>
    <property type="project" value="TreeGrafter"/>
</dbReference>
<feature type="region of interest" description="Disordered" evidence="6">
    <location>
        <begin position="318"/>
        <end position="375"/>
    </location>
</feature>
<feature type="region of interest" description="Disordered" evidence="6">
    <location>
        <begin position="206"/>
        <end position="229"/>
    </location>
</feature>
<organism evidence="7 8">
    <name type="scientific">Anopheles culicifacies</name>
    <dbReference type="NCBI Taxonomy" id="139723"/>
    <lineage>
        <taxon>Eukaryota</taxon>
        <taxon>Metazoa</taxon>
        <taxon>Ecdysozoa</taxon>
        <taxon>Arthropoda</taxon>
        <taxon>Hexapoda</taxon>
        <taxon>Insecta</taxon>
        <taxon>Pterygota</taxon>
        <taxon>Neoptera</taxon>
        <taxon>Endopterygota</taxon>
        <taxon>Diptera</taxon>
        <taxon>Nematocera</taxon>
        <taxon>Culicoidea</taxon>
        <taxon>Culicidae</taxon>
        <taxon>Anophelinae</taxon>
        <taxon>Anopheles</taxon>
        <taxon>culicifacies species complex</taxon>
    </lineage>
</organism>
<keyword evidence="4" id="KW-0804">Transcription</keyword>
<evidence type="ECO:0000256" key="6">
    <source>
        <dbReference type="SAM" id="MobiDB-lite"/>
    </source>
</evidence>
<feature type="compositionally biased region" description="Polar residues" evidence="6">
    <location>
        <begin position="354"/>
        <end position="372"/>
    </location>
</feature>
<dbReference type="InterPro" id="IPR036910">
    <property type="entry name" value="HMG_box_dom_sf"/>
</dbReference>
<feature type="compositionally biased region" description="Polar residues" evidence="6">
    <location>
        <begin position="318"/>
        <end position="331"/>
    </location>
</feature>
<evidence type="ECO:0000313" key="7">
    <source>
        <dbReference type="EnsemblMetazoa" id="ACUA008827-PA"/>
    </source>
</evidence>
<feature type="compositionally biased region" description="Basic residues" evidence="6">
    <location>
        <begin position="35"/>
        <end position="45"/>
    </location>
</feature>
<feature type="compositionally biased region" description="Polar residues" evidence="6">
    <location>
        <begin position="104"/>
        <end position="117"/>
    </location>
</feature>
<dbReference type="EMBL" id="AXCM01017923">
    <property type="status" value="NOT_ANNOTATED_CDS"/>
    <property type="molecule type" value="Genomic_DNA"/>
</dbReference>
<evidence type="ECO:0000256" key="4">
    <source>
        <dbReference type="ARBA" id="ARBA00023163"/>
    </source>
</evidence>
<evidence type="ECO:0008006" key="9">
    <source>
        <dbReference type="Google" id="ProtNLM"/>
    </source>
</evidence>
<reference evidence="7" key="2">
    <citation type="submission" date="2020-05" db="UniProtKB">
        <authorList>
            <consortium name="EnsemblMetazoa"/>
        </authorList>
    </citation>
    <scope>IDENTIFICATION</scope>
    <source>
        <strain evidence="7">A-37</strain>
    </source>
</reference>
<proteinExistence type="predicted"/>
<dbReference type="GO" id="GO:0005634">
    <property type="term" value="C:nucleus"/>
    <property type="evidence" value="ECO:0007669"/>
    <property type="project" value="UniProtKB-SubCell"/>
</dbReference>
<keyword evidence="2" id="KW-0805">Transcription regulation</keyword>
<dbReference type="Gene3D" id="1.10.30.10">
    <property type="entry name" value="High mobility group box domain"/>
    <property type="match status" value="1"/>
</dbReference>
<feature type="compositionally biased region" description="Polar residues" evidence="6">
    <location>
        <begin position="564"/>
        <end position="585"/>
    </location>
</feature>
<dbReference type="SUPFAM" id="SSF47095">
    <property type="entry name" value="HMG-box"/>
    <property type="match status" value="1"/>
</dbReference>
<reference evidence="8" key="1">
    <citation type="submission" date="2013-09" db="EMBL/GenBank/DDBJ databases">
        <title>The Genome Sequence of Anopheles culicifacies species A.</title>
        <authorList>
            <consortium name="The Broad Institute Genomics Platform"/>
            <person name="Neafsey D.E."/>
            <person name="Besansky N."/>
            <person name="Howell P."/>
            <person name="Walton C."/>
            <person name="Young S.K."/>
            <person name="Zeng Q."/>
            <person name="Gargeya S."/>
            <person name="Fitzgerald M."/>
            <person name="Haas B."/>
            <person name="Abouelleil A."/>
            <person name="Allen A.W."/>
            <person name="Alvarado L."/>
            <person name="Arachchi H.M."/>
            <person name="Berlin A.M."/>
            <person name="Chapman S.B."/>
            <person name="Gainer-Dewar J."/>
            <person name="Goldberg J."/>
            <person name="Griggs A."/>
            <person name="Gujja S."/>
            <person name="Hansen M."/>
            <person name="Howarth C."/>
            <person name="Imamovic A."/>
            <person name="Ireland A."/>
            <person name="Larimer J."/>
            <person name="McCowan C."/>
            <person name="Murphy C."/>
            <person name="Pearson M."/>
            <person name="Poon T.W."/>
            <person name="Priest M."/>
            <person name="Roberts A."/>
            <person name="Saif S."/>
            <person name="Shea T."/>
            <person name="Sisk P."/>
            <person name="Sykes S."/>
            <person name="Wortman J."/>
            <person name="Nusbaum C."/>
            <person name="Birren B."/>
        </authorList>
    </citation>
    <scope>NUCLEOTIDE SEQUENCE [LARGE SCALE GENOMIC DNA]</scope>
    <source>
        <strain evidence="8">A-37</strain>
    </source>
</reference>
<feature type="region of interest" description="Disordered" evidence="6">
    <location>
        <begin position="542"/>
        <end position="585"/>
    </location>
</feature>
<evidence type="ECO:0000256" key="5">
    <source>
        <dbReference type="ARBA" id="ARBA00023242"/>
    </source>
</evidence>
<dbReference type="InterPro" id="IPR050917">
    <property type="entry name" value="SOX_TF"/>
</dbReference>
<feature type="compositionally biased region" description="Low complexity" evidence="6">
    <location>
        <begin position="542"/>
        <end position="563"/>
    </location>
</feature>
<accession>A0A182M3V7</accession>
<dbReference type="STRING" id="139723.A0A182M3V7"/>
<dbReference type="VEuPathDB" id="VectorBase:ACUA008827"/>
<feature type="region of interest" description="Disordered" evidence="6">
    <location>
        <begin position="21"/>
        <end position="129"/>
    </location>
</feature>
<evidence type="ECO:0000313" key="8">
    <source>
        <dbReference type="Proteomes" id="UP000075883"/>
    </source>
</evidence>
<evidence type="ECO:0000256" key="1">
    <source>
        <dbReference type="ARBA" id="ARBA00004123"/>
    </source>
</evidence>
<protein>
    <recommendedName>
        <fullName evidence="9">HMG box domain-containing protein</fullName>
    </recommendedName>
</protein>
<dbReference type="PANTHER" id="PTHR45803">
    <property type="entry name" value="SOX100B"/>
    <property type="match status" value="1"/>
</dbReference>
<keyword evidence="3" id="KW-0238">DNA-binding</keyword>
<evidence type="ECO:0000256" key="3">
    <source>
        <dbReference type="ARBA" id="ARBA00023125"/>
    </source>
</evidence>
<comment type="subcellular location">
    <subcellularLocation>
        <location evidence="1">Nucleus</location>
    </subcellularLocation>
</comment>
<dbReference type="EnsemblMetazoa" id="ACUA008827-RA">
    <property type="protein sequence ID" value="ACUA008827-PA"/>
    <property type="gene ID" value="ACUA008827"/>
</dbReference>
<sequence>MYRRSLTDEDKQPFVEQAEKLRLAHKSQHPYYKYQPRRKKSKRCVGAKTGKCCDDHYSDLNELASPPSMDDVPSAGEGTGHTNSYSNGQRPSTSGLSRSHRQSSAKGTSRGRSTLRSAGSEANAMVTVPSNATNYELELPHESVTDYGANDPTAPYEAPLPVELYSTGVDAGEPSGNNLSSAECHFMDEGQPHSMEVVNTPQQSISTATDSGVSTQLHGQHSPYGGRDWTSTVSITTVVGNETRGPSSLEGASNSYGLHGNRGGCMPSPSSHVLSGYSYTNYAASYMPNASDFHSAQTHFQPGGAAGFGESGLSCYGQQSSSHRFTAQQQSRDIDDGPFPHYVQSLHHHQQQHPTSPSIEQDATAKQQSSETPDLEEVKHILPVRIPSITLHHATPQHAGSAIATTAEINITDRARTAVPILMPTLAYVGGGGPDVPGYGRHGSEERPSMVRAAESHLHGSHHPNRLTTIQSNRMHHSPDGALFNYPLGEPATGGQHYMQSSMAHLPYGAQARMDTPNVQQQHRHLVPHHLPLHQLDVPEQVAQHHQSYHTQQQQDTYQYGSSPPTTTIAQGGRISTSSGDGPFY</sequence>
<evidence type="ECO:0000256" key="2">
    <source>
        <dbReference type="ARBA" id="ARBA00023015"/>
    </source>
</evidence>
<dbReference type="PANTHER" id="PTHR45803:SF5">
    <property type="entry name" value="SOX100B"/>
    <property type="match status" value="1"/>
</dbReference>
<keyword evidence="5" id="KW-0539">Nucleus</keyword>
<feature type="compositionally biased region" description="Polar residues" evidence="6">
    <location>
        <begin position="206"/>
        <end position="219"/>
    </location>
</feature>
<dbReference type="GO" id="GO:0000978">
    <property type="term" value="F:RNA polymerase II cis-regulatory region sequence-specific DNA binding"/>
    <property type="evidence" value="ECO:0007669"/>
    <property type="project" value="TreeGrafter"/>
</dbReference>
<feature type="compositionally biased region" description="Polar residues" evidence="6">
    <location>
        <begin position="80"/>
        <end position="97"/>
    </location>
</feature>